<dbReference type="EMBL" id="JAPMLD010000001">
    <property type="protein sequence ID" value="MDW4822591.1"/>
    <property type="molecule type" value="Genomic_DNA"/>
</dbReference>
<dbReference type="InterPro" id="IPR036291">
    <property type="entry name" value="NAD(P)-bd_dom_sf"/>
</dbReference>
<dbReference type="PANTHER" id="PTHR43245">
    <property type="entry name" value="BIFUNCTIONAL POLYMYXIN RESISTANCE PROTEIN ARNA"/>
    <property type="match status" value="1"/>
</dbReference>
<protein>
    <submittedName>
        <fullName evidence="2">NAD-dependent epimerase/dehydratase family protein</fullName>
    </submittedName>
</protein>
<evidence type="ECO:0000313" key="3">
    <source>
        <dbReference type="EMBL" id="MDW4822591.1"/>
    </source>
</evidence>
<comment type="caution">
    <text evidence="2">The sequence shown here is derived from an EMBL/GenBank/DDBJ whole genome shotgun (WGS) entry which is preliminary data.</text>
</comment>
<evidence type="ECO:0000313" key="4">
    <source>
        <dbReference type="Proteomes" id="UP001259340"/>
    </source>
</evidence>
<dbReference type="AlphaFoldDB" id="A0AAW8NRP1"/>
<dbReference type="Pfam" id="PF01370">
    <property type="entry name" value="Epimerase"/>
    <property type="match status" value="1"/>
</dbReference>
<feature type="domain" description="NAD-dependent epimerase/dehydratase" evidence="1">
    <location>
        <begin position="5"/>
        <end position="200"/>
    </location>
</feature>
<dbReference type="EMBL" id="JAPMLE010000001">
    <property type="protein sequence ID" value="MDR8524509.1"/>
    <property type="molecule type" value="Genomic_DNA"/>
</dbReference>
<evidence type="ECO:0000313" key="2">
    <source>
        <dbReference type="EMBL" id="MDR8524509.1"/>
    </source>
</evidence>
<accession>A0AAW8NRP1</accession>
<dbReference type="InterPro" id="IPR050177">
    <property type="entry name" value="Lipid_A_modif_metabolic_enz"/>
</dbReference>
<organism evidence="2 4">
    <name type="scientific">Shewanella fidelis</name>
    <dbReference type="NCBI Taxonomy" id="173509"/>
    <lineage>
        <taxon>Bacteria</taxon>
        <taxon>Pseudomonadati</taxon>
        <taxon>Pseudomonadota</taxon>
        <taxon>Gammaproteobacteria</taxon>
        <taxon>Alteromonadales</taxon>
        <taxon>Shewanellaceae</taxon>
        <taxon>Shewanella</taxon>
    </lineage>
</organism>
<reference evidence="2" key="2">
    <citation type="submission" date="2022-11" db="EMBL/GenBank/DDBJ databases">
        <title>Prophages regulate Shewanella fidelis motility and biofilm formation: implications for gut colonization dynamics in Ciona robusta.</title>
        <authorList>
            <person name="Natarajan O."/>
            <person name="Gibboney S.L."/>
            <person name="Young M.N."/>
            <person name="Lim S.J."/>
            <person name="Pluta N."/>
            <person name="Atkinson C.G.F."/>
            <person name="Leigh B.A."/>
            <person name="Liberti A."/>
            <person name="Kees E."/>
            <person name="Breitbart M."/>
            <person name="Gralnick J."/>
            <person name="Dishaw L.J."/>
        </authorList>
    </citation>
    <scope>NUCLEOTIDE SEQUENCE</scope>
    <source>
        <strain evidence="2">3313</strain>
    </source>
</reference>
<keyword evidence="5" id="KW-1185">Reference proteome</keyword>
<dbReference type="RefSeq" id="WP_310655080.1">
    <property type="nucleotide sequence ID" value="NZ_JAPMLA010000008.1"/>
</dbReference>
<dbReference type="Proteomes" id="UP001271263">
    <property type="component" value="Unassembled WGS sequence"/>
</dbReference>
<proteinExistence type="predicted"/>
<dbReference type="CDD" id="cd08946">
    <property type="entry name" value="SDR_e"/>
    <property type="match status" value="1"/>
</dbReference>
<gene>
    <name evidence="2" type="ORF">OS133_12820</name>
    <name evidence="3" type="ORF">OS134_00680</name>
</gene>
<dbReference type="SUPFAM" id="SSF51735">
    <property type="entry name" value="NAD(P)-binding Rossmann-fold domains"/>
    <property type="match status" value="1"/>
</dbReference>
<sequence length="283" mass="31030">MNKRIVVTGARGFLGKHLVNAAKERGDEVLLIHRASDELAIGCNDEQLEAKLSQFAPDAVVHLAATYANAAKGDGLQANLLLPLRLLEWAASNGGVKFISAGSFWQYGDLQSPGAVDFYSASKNALMAYLEYYRQREKVEAYQLVLSSTYGPDDHRGKLVDYLVKCAITNQSVELGNKAKQFSLTDVRDVVAAILGVVDDSSQLSQLSYRVRADELYTFEQLSELFAELGVPLRLKFDNAGFPFEILSPLDSDVPQLPSWQPRFCLADYLGYALSNIEPAGGA</sequence>
<name>A0AAW8NRP1_9GAMM</name>
<dbReference type="Proteomes" id="UP001259340">
    <property type="component" value="Unassembled WGS sequence"/>
</dbReference>
<dbReference type="InterPro" id="IPR001509">
    <property type="entry name" value="Epimerase_deHydtase"/>
</dbReference>
<dbReference type="Gene3D" id="3.40.50.720">
    <property type="entry name" value="NAD(P)-binding Rossmann-like Domain"/>
    <property type="match status" value="1"/>
</dbReference>
<evidence type="ECO:0000259" key="1">
    <source>
        <dbReference type="Pfam" id="PF01370"/>
    </source>
</evidence>
<evidence type="ECO:0000313" key="5">
    <source>
        <dbReference type="Proteomes" id="UP001271263"/>
    </source>
</evidence>
<reference evidence="3 5" key="1">
    <citation type="journal article" date="2022" name="bioRxiv">
        <title>Prophages regulate Shewanella fidelis 3313 motility and biofilm formation: implications for gut colonization dynamics in Ciona robusta.</title>
        <authorList>
            <person name="Natarajan O."/>
            <person name="Gibboney S.L."/>
            <person name="Young M.N."/>
            <person name="Lim S.J."/>
            <person name="Pluta N."/>
            <person name="Atkinson C.G."/>
            <person name="Leigh B.A."/>
            <person name="Liberti A."/>
            <person name="Kees E.D."/>
            <person name="Breitbart M."/>
            <person name="Gralnick J.A."/>
            <person name="Dishaw L.J."/>
        </authorList>
    </citation>
    <scope>NUCLEOTIDE SEQUENCE [LARGE SCALE GENOMIC DNA]</scope>
    <source>
        <strain evidence="3 5">JG4066</strain>
    </source>
</reference>